<dbReference type="FunFam" id="3.40.605.10:FF:000004">
    <property type="entry name" value="Aldehyde dehydrogenase"/>
    <property type="match status" value="1"/>
</dbReference>
<dbReference type="Proteomes" id="UP000643701">
    <property type="component" value="Unassembled WGS sequence"/>
</dbReference>
<dbReference type="EMBL" id="JAANAS010000002">
    <property type="protein sequence ID" value="NGZ88936.1"/>
    <property type="molecule type" value="Genomic_DNA"/>
</dbReference>
<dbReference type="PIRSF" id="PIRSF036492">
    <property type="entry name" value="ALDH"/>
    <property type="match status" value="1"/>
</dbReference>
<dbReference type="PROSITE" id="PS00687">
    <property type="entry name" value="ALDEHYDE_DEHYDR_GLU"/>
    <property type="match status" value="1"/>
</dbReference>
<reference evidence="9" key="1">
    <citation type="submission" date="2020-03" db="EMBL/GenBank/DDBJ databases">
        <title>Psychroflexus Maritimus sp. nov., isolate from marine sediment.</title>
        <authorList>
            <person name="Zhong Y.-L."/>
        </authorList>
    </citation>
    <scope>NUCLEOTIDE SEQUENCE</scope>
    <source>
        <strain evidence="9">C1</strain>
    </source>
</reference>
<proteinExistence type="inferred from homology"/>
<evidence type="ECO:0000256" key="5">
    <source>
        <dbReference type="PIRSR" id="PIRSR036492-1"/>
    </source>
</evidence>
<dbReference type="Gene3D" id="3.40.605.10">
    <property type="entry name" value="Aldehyde Dehydrogenase, Chain A, domain 1"/>
    <property type="match status" value="1"/>
</dbReference>
<accession>A0A967AEB9</accession>
<evidence type="ECO:0000313" key="10">
    <source>
        <dbReference type="Proteomes" id="UP000643701"/>
    </source>
</evidence>
<gene>
    <name evidence="9" type="ORF">G7034_01560</name>
</gene>
<keyword evidence="3" id="KW-0520">NAD</keyword>
<name>A0A967AEB9_9FLAO</name>
<feature type="domain" description="Aldehyde dehydrogenase" evidence="8">
    <location>
        <begin position="24"/>
        <end position="429"/>
    </location>
</feature>
<comment type="similarity">
    <text evidence="1 4 7">Belongs to the aldehyde dehydrogenase family.</text>
</comment>
<dbReference type="GO" id="GO:0006081">
    <property type="term" value="P:aldehyde metabolic process"/>
    <property type="evidence" value="ECO:0007669"/>
    <property type="project" value="InterPro"/>
</dbReference>
<dbReference type="InterPro" id="IPR012394">
    <property type="entry name" value="Aldehyde_DH_NAD(P)"/>
</dbReference>
<protein>
    <recommendedName>
        <fullName evidence="4">Aldehyde dehydrogenase</fullName>
    </recommendedName>
</protein>
<dbReference type="InterPro" id="IPR016163">
    <property type="entry name" value="Ald_DH_C"/>
</dbReference>
<feature type="active site" evidence="5 6">
    <location>
        <position position="211"/>
    </location>
</feature>
<dbReference type="Gene3D" id="3.40.309.10">
    <property type="entry name" value="Aldehyde Dehydrogenase, Chain A, domain 2"/>
    <property type="match status" value="1"/>
</dbReference>
<dbReference type="FunFam" id="3.40.309.10:FF:000003">
    <property type="entry name" value="Aldehyde dehydrogenase"/>
    <property type="match status" value="1"/>
</dbReference>
<sequence length="461" mass="52774">METKFQKLLNRQIKFYDQERWDDVYYRISLLKKLKLTIEENEQDIVDALYKDFKKPAVEAYATEIFVVYKELNKFIKKIKSWQSRSLKSPSLINFPSTDYILHKPWGQCLIISPWNYPFQLAINPVIAALACGNTVMLKPSEFSPHTSQILKKLIEAVFPEEVAQVCIGDAKVASGLLKLKWNYIFFTGSVNVGKIVAKAAAEKLTPVTLELGGKNPCIVESSAKLAIAAKRIVWGKFINAGQTCIAPDYLIVHESIKNQLTQKIISEIRNFYGDQPINSPDFARIINKKHFERLTSLLKNQKEISFGGKFNEDELYISPSIITDPKLEDQVMQEEIFGPILPILSYTDENELNYIIKQHASPLSLYIFTENRVFAKKLLNKYEYGGAVINDTIVHFINERLPFGGVGSSGMGQYHGKFSFETFTRKTSVVDRKTWLDIKLKYAPYAGKLNWLKKVKKWLT</sequence>
<evidence type="ECO:0000256" key="1">
    <source>
        <dbReference type="ARBA" id="ARBA00009986"/>
    </source>
</evidence>
<evidence type="ECO:0000256" key="3">
    <source>
        <dbReference type="ARBA" id="ARBA00023027"/>
    </source>
</evidence>
<dbReference type="AlphaFoldDB" id="A0A967AEB9"/>
<dbReference type="RefSeq" id="WP_166399205.1">
    <property type="nucleotide sequence ID" value="NZ_JAANAS010000002.1"/>
</dbReference>
<evidence type="ECO:0000256" key="7">
    <source>
        <dbReference type="RuleBase" id="RU003345"/>
    </source>
</evidence>
<dbReference type="PROSITE" id="PS00070">
    <property type="entry name" value="ALDEHYDE_DEHYDR_CYS"/>
    <property type="match status" value="1"/>
</dbReference>
<feature type="active site" evidence="5">
    <location>
        <position position="245"/>
    </location>
</feature>
<keyword evidence="10" id="KW-1185">Reference proteome</keyword>
<dbReference type="InterPro" id="IPR016162">
    <property type="entry name" value="Ald_DH_N"/>
</dbReference>
<dbReference type="InterPro" id="IPR029510">
    <property type="entry name" value="Ald_DH_CS_GLU"/>
</dbReference>
<evidence type="ECO:0000313" key="9">
    <source>
        <dbReference type="EMBL" id="NGZ88936.1"/>
    </source>
</evidence>
<dbReference type="CDD" id="cd07136">
    <property type="entry name" value="ALDH_YwdH-P39616"/>
    <property type="match status" value="1"/>
</dbReference>
<comment type="caution">
    <text evidence="9">The sequence shown here is derived from an EMBL/GenBank/DDBJ whole genome shotgun (WGS) entry which is preliminary data.</text>
</comment>
<evidence type="ECO:0000256" key="2">
    <source>
        <dbReference type="ARBA" id="ARBA00023002"/>
    </source>
</evidence>
<evidence type="ECO:0000256" key="4">
    <source>
        <dbReference type="PIRNR" id="PIRNR036492"/>
    </source>
</evidence>
<dbReference type="InterPro" id="IPR016160">
    <property type="entry name" value="Ald_DH_CS_CYS"/>
</dbReference>
<dbReference type="SUPFAM" id="SSF53720">
    <property type="entry name" value="ALDH-like"/>
    <property type="match status" value="1"/>
</dbReference>
<dbReference type="InterPro" id="IPR015590">
    <property type="entry name" value="Aldehyde_DH_dom"/>
</dbReference>
<dbReference type="Pfam" id="PF00171">
    <property type="entry name" value="Aldedh"/>
    <property type="match status" value="1"/>
</dbReference>
<keyword evidence="2 4" id="KW-0560">Oxidoreductase</keyword>
<evidence type="ECO:0000256" key="6">
    <source>
        <dbReference type="PROSITE-ProRule" id="PRU10007"/>
    </source>
</evidence>
<dbReference type="GO" id="GO:0004029">
    <property type="term" value="F:aldehyde dehydrogenase (NAD+) activity"/>
    <property type="evidence" value="ECO:0007669"/>
    <property type="project" value="TreeGrafter"/>
</dbReference>
<dbReference type="GO" id="GO:0005737">
    <property type="term" value="C:cytoplasm"/>
    <property type="evidence" value="ECO:0007669"/>
    <property type="project" value="TreeGrafter"/>
</dbReference>
<evidence type="ECO:0000259" key="8">
    <source>
        <dbReference type="Pfam" id="PF00171"/>
    </source>
</evidence>
<dbReference type="PANTHER" id="PTHR43570">
    <property type="entry name" value="ALDEHYDE DEHYDROGENASE"/>
    <property type="match status" value="1"/>
</dbReference>
<dbReference type="InterPro" id="IPR016161">
    <property type="entry name" value="Ald_DH/histidinol_DH"/>
</dbReference>
<dbReference type="PANTHER" id="PTHR43570:SF16">
    <property type="entry name" value="ALDEHYDE DEHYDROGENASE TYPE III, ISOFORM Q"/>
    <property type="match status" value="1"/>
</dbReference>
<organism evidence="9 10">
    <name type="scientific">Psychroflexus maritimus</name>
    <dbReference type="NCBI Taxonomy" id="2714865"/>
    <lineage>
        <taxon>Bacteria</taxon>
        <taxon>Pseudomonadati</taxon>
        <taxon>Bacteroidota</taxon>
        <taxon>Flavobacteriia</taxon>
        <taxon>Flavobacteriales</taxon>
        <taxon>Flavobacteriaceae</taxon>
        <taxon>Psychroflexus</taxon>
    </lineage>
</organism>